<evidence type="ECO:0000256" key="1">
    <source>
        <dbReference type="SAM" id="MobiDB-lite"/>
    </source>
</evidence>
<feature type="chain" id="PRO_5046871767" evidence="2">
    <location>
        <begin position="24"/>
        <end position="657"/>
    </location>
</feature>
<feature type="region of interest" description="Disordered" evidence="1">
    <location>
        <begin position="576"/>
        <end position="605"/>
    </location>
</feature>
<evidence type="ECO:0000313" key="4">
    <source>
        <dbReference type="Proteomes" id="UP001595978"/>
    </source>
</evidence>
<dbReference type="Proteomes" id="UP001595978">
    <property type="component" value="Unassembled WGS sequence"/>
</dbReference>
<sequence length="657" mass="67985">MKRISVIIAAVVLVLGSPSISFAKDLEISDNESAGSNTLSVSSNEVNVDGGLAEYAYTDVGNSDNSVNTHSGLESTQEKTAADAGLLNDLGTKVEEQIKTAENTVDANNAVAVEKENLSATSQKEASIQADSQIKADQNSVDSVVKVKSNKPLLSVNLLGINISIGNSNSLISISTEGGKSGLLSLGVSDLLEVGLLSGQSTPEGKLTDGSVLDLGLNTKLLGNANVKLLSAKNDAQQKSGGVLNVGIQNSMLLKPITGDVNLGLLSGSESQEGETKKSSQGLLSLGLKDSMLLGDLGVGVVSSKSEEKVGESSLSKGVLQLDLNNNLLGSNHVGLLETNKQTKGDVTVSQSGIVAVDHSSNVVGDLHLGVGEVNQYQSPTLTKTESVLVTANLTHSLLGNNRLDVLGTTITETENSKSISGGIVSIDLLDETHIGIGEYQKTIQPPSGKDGKGGKDGQSNGGNNDSSNNPGNNNSGGNSGKDSGNSTGNIPNPNDGNGSANTPGNDSTNKDGVTANEPSANVDNKIVDNSNPTVGQLLNELLNNGKQMIISGASNFIQAIERATETQREVRERIGNLSSPKEIAPTQSHSNSNSNSSGSSSNGFDGQSQIVGYISQDILKSIADRSRLKSLEIALSDQWLKPPLDKPPIQISFFSI</sequence>
<name>A0ABW0RIU2_9BACL</name>
<accession>A0ABW0RIU2</accession>
<gene>
    <name evidence="3" type="ORF">ACFPOH_17025</name>
</gene>
<keyword evidence="4" id="KW-1185">Reference proteome</keyword>
<protein>
    <submittedName>
        <fullName evidence="3">Uncharacterized protein</fullName>
    </submittedName>
</protein>
<evidence type="ECO:0000313" key="3">
    <source>
        <dbReference type="EMBL" id="MFC5543415.1"/>
    </source>
</evidence>
<feature type="region of interest" description="Disordered" evidence="1">
    <location>
        <begin position="440"/>
        <end position="530"/>
    </location>
</feature>
<dbReference type="RefSeq" id="WP_342580739.1">
    <property type="nucleotide sequence ID" value="NZ_JBHSNQ010000195.1"/>
</dbReference>
<feature type="compositionally biased region" description="Low complexity" evidence="1">
    <location>
        <begin position="591"/>
        <end position="604"/>
    </location>
</feature>
<comment type="caution">
    <text evidence="3">The sequence shown here is derived from an EMBL/GenBank/DDBJ whole genome shotgun (WGS) entry which is preliminary data.</text>
</comment>
<dbReference type="EMBL" id="JBHSNQ010000195">
    <property type="protein sequence ID" value="MFC5543415.1"/>
    <property type="molecule type" value="Genomic_DNA"/>
</dbReference>
<feature type="signal peptide" evidence="2">
    <location>
        <begin position="1"/>
        <end position="23"/>
    </location>
</feature>
<keyword evidence="2" id="KW-0732">Signal</keyword>
<reference evidence="4" key="1">
    <citation type="journal article" date="2019" name="Int. J. Syst. Evol. Microbiol.">
        <title>The Global Catalogue of Microorganisms (GCM) 10K type strain sequencing project: providing services to taxonomists for standard genome sequencing and annotation.</title>
        <authorList>
            <consortium name="The Broad Institute Genomics Platform"/>
            <consortium name="The Broad Institute Genome Sequencing Center for Infectious Disease"/>
            <person name="Wu L."/>
            <person name="Ma J."/>
        </authorList>
    </citation>
    <scope>NUCLEOTIDE SEQUENCE [LARGE SCALE GENOMIC DNA]</scope>
    <source>
        <strain evidence="4">CCUG 56331</strain>
    </source>
</reference>
<feature type="compositionally biased region" description="Low complexity" evidence="1">
    <location>
        <begin position="458"/>
        <end position="490"/>
    </location>
</feature>
<proteinExistence type="predicted"/>
<evidence type="ECO:0000256" key="2">
    <source>
        <dbReference type="SAM" id="SignalP"/>
    </source>
</evidence>
<organism evidence="3 4">
    <name type="scientific">Ureibacillus suwonensis</name>
    <dbReference type="NCBI Taxonomy" id="313007"/>
    <lineage>
        <taxon>Bacteria</taxon>
        <taxon>Bacillati</taxon>
        <taxon>Bacillota</taxon>
        <taxon>Bacilli</taxon>
        <taxon>Bacillales</taxon>
        <taxon>Caryophanaceae</taxon>
        <taxon>Ureibacillus</taxon>
    </lineage>
</organism>
<feature type="compositionally biased region" description="Polar residues" evidence="1">
    <location>
        <begin position="491"/>
        <end position="530"/>
    </location>
</feature>